<dbReference type="InterPro" id="IPR029044">
    <property type="entry name" value="Nucleotide-diphossugar_trans"/>
</dbReference>
<evidence type="ECO:0000313" key="2">
    <source>
        <dbReference type="EMBL" id="GAA4788158.1"/>
    </source>
</evidence>
<dbReference type="InterPro" id="IPR055259">
    <property type="entry name" value="YkvP/CgeB_Glyco_trans-like"/>
</dbReference>
<protein>
    <submittedName>
        <fullName evidence="2">Glycosyltransferase</fullName>
    </submittedName>
</protein>
<dbReference type="Pfam" id="PF13524">
    <property type="entry name" value="Glyco_trans_1_2"/>
    <property type="match status" value="1"/>
</dbReference>
<gene>
    <name evidence="2" type="ORF">GCM10023352_02350</name>
</gene>
<dbReference type="SUPFAM" id="SSF53756">
    <property type="entry name" value="UDP-Glycosyltransferase/glycogen phosphorylase"/>
    <property type="match status" value="1"/>
</dbReference>
<dbReference type="CDD" id="cd00761">
    <property type="entry name" value="Glyco_tranf_GTA_type"/>
    <property type="match status" value="1"/>
</dbReference>
<dbReference type="Gene3D" id="3.90.550.10">
    <property type="entry name" value="Spore Coat Polysaccharide Biosynthesis Protein SpsA, Chain A"/>
    <property type="match status" value="1"/>
</dbReference>
<keyword evidence="3" id="KW-1185">Reference proteome</keyword>
<proteinExistence type="predicted"/>
<dbReference type="EMBL" id="BAABKP010000001">
    <property type="protein sequence ID" value="GAA4788158.1"/>
    <property type="molecule type" value="Genomic_DNA"/>
</dbReference>
<accession>A0ABP9B0A7</accession>
<sequence>MPPQFSASDVRRAFWHLRHGGVKQLKKFRRRQLMSSHFGGAAFASRGTAGRRGVGLASEEAVGAVPAVAKSKKSPAGYSLDFLPLEYPHYAPVFEGLKVATVLDDFSAVAWGYEFNCLPVTPQNWQEVLEAEHPDFLLVESAWAGNDGAWQYHLTGESAPRPALVEMLHYARKKNIPSVFWNKEDPPHFEDFIDTAALFDIVFTSDSNKIADYRQRLGHDRIYPLAFAAQSAVHNPVRPHHGVAERGVAFAGSYFAHKYPERREQMDFLLGAARSAAAKTKEPFEIFSRFLGQDERYQFPAPLAEHVVGSQNYEQMLVAYKAYKVFLNVNSVVDSPSMCARRIFEILASGTPVVTSASAAIGNYFSPGMISVVANKAEAEIAVRSLLRSGELRDRSVHLAQREIWRKHTYTHRAQQLLDAVAQLTGRQLVGERQQPTVSVLAPTNRPEQLPHLMRQVAQQTVRAQLVVLTHGFELTDTAFAKLTEDAGLVDARKLSASAETSLGECLNLLVAAADGQILAKMDDDDLYGQHYLEDQLHALDFSRADVVGKQAYYMHLAGSKATVLRAGEREHRFTDFLAGPTLTARREVFEAHPFEAVNTGEDTAFLKNVVATGGRLYAADRFNFVQVRRAPGEGSEHTWRVSDAEILANAQVHHFGLSQEHIFF</sequence>
<comment type="caution">
    <text evidence="2">The sequence shown here is derived from an EMBL/GenBank/DDBJ whole genome shotgun (WGS) entry which is preliminary data.</text>
</comment>
<dbReference type="Proteomes" id="UP001500187">
    <property type="component" value="Unassembled WGS sequence"/>
</dbReference>
<evidence type="ECO:0000313" key="3">
    <source>
        <dbReference type="Proteomes" id="UP001500187"/>
    </source>
</evidence>
<dbReference type="SUPFAM" id="SSF53448">
    <property type="entry name" value="Nucleotide-diphospho-sugar transferases"/>
    <property type="match status" value="1"/>
</dbReference>
<evidence type="ECO:0000259" key="1">
    <source>
        <dbReference type="Pfam" id="PF13524"/>
    </source>
</evidence>
<reference evidence="3" key="1">
    <citation type="journal article" date="2019" name="Int. J. Syst. Evol. Microbiol.">
        <title>The Global Catalogue of Microorganisms (GCM) 10K type strain sequencing project: providing services to taxonomists for standard genome sequencing and annotation.</title>
        <authorList>
            <consortium name="The Broad Institute Genomics Platform"/>
            <consortium name="The Broad Institute Genome Sequencing Center for Infectious Disease"/>
            <person name="Wu L."/>
            <person name="Ma J."/>
        </authorList>
    </citation>
    <scope>NUCLEOTIDE SEQUENCE [LARGE SCALE GENOMIC DNA]</scope>
    <source>
        <strain evidence="3">JCM 18541</strain>
    </source>
</reference>
<name>A0ABP9B0A7_9MICC</name>
<feature type="domain" description="Spore protein YkvP/CgeB glycosyl transferase-like" evidence="1">
    <location>
        <begin position="280"/>
        <end position="419"/>
    </location>
</feature>
<dbReference type="RefSeq" id="WP_345443694.1">
    <property type="nucleotide sequence ID" value="NZ_BAABKP010000001.1"/>
</dbReference>
<organism evidence="2 3">
    <name type="scientific">Rothia endophytica</name>
    <dbReference type="NCBI Taxonomy" id="1324766"/>
    <lineage>
        <taxon>Bacteria</taxon>
        <taxon>Bacillati</taxon>
        <taxon>Actinomycetota</taxon>
        <taxon>Actinomycetes</taxon>
        <taxon>Micrococcales</taxon>
        <taxon>Micrococcaceae</taxon>
        <taxon>Rothia</taxon>
    </lineage>
</organism>